<organism evidence="2">
    <name type="scientific">uncultured Sphingomonas sp</name>
    <dbReference type="NCBI Taxonomy" id="158754"/>
    <lineage>
        <taxon>Bacteria</taxon>
        <taxon>Pseudomonadati</taxon>
        <taxon>Pseudomonadota</taxon>
        <taxon>Alphaproteobacteria</taxon>
        <taxon>Sphingomonadales</taxon>
        <taxon>Sphingomonadaceae</taxon>
        <taxon>Sphingomonas</taxon>
        <taxon>environmental samples</taxon>
    </lineage>
</organism>
<dbReference type="EC" id="3.4.17.13" evidence="2"/>
<dbReference type="EMBL" id="CADCVZ010000030">
    <property type="protein sequence ID" value="CAA9509173.1"/>
    <property type="molecule type" value="Genomic_DNA"/>
</dbReference>
<accession>A0A6J4SZG1</accession>
<keyword evidence="2" id="KW-0645">Protease</keyword>
<feature type="region of interest" description="Disordered" evidence="1">
    <location>
        <begin position="1"/>
        <end position="22"/>
    </location>
</feature>
<feature type="compositionally biased region" description="Basic residues" evidence="1">
    <location>
        <begin position="125"/>
        <end position="137"/>
    </location>
</feature>
<keyword evidence="2" id="KW-0121">Carboxypeptidase</keyword>
<sequence length="264" mass="26375">ANSGGGAELPIEARGGGGGAGARRCAGRLRVVDPPAMLLQRWPLRGAGCRAAGGAAGGDGRPGGGRGVVRAGRLWVEPDRGGGCGGAADGDAGQALPRVQRRRLPAGGLAQGWVPGGAWADAAGHRARGRGSGRRTGARLAGARRPGGDRGWAGRPGVRLQPDGAVVLARHCAQAGFLGPGAAGGGAGRAALPNRSADVPCDGLGGSAAVPRHPAWPLPGAGERPAVRERRGGNSPGLVRAVRHPLPGPRRHWPRRGQQGRSLL</sequence>
<gene>
    <name evidence="2" type="ORF">AVDCRST_MAG09-1484</name>
</gene>
<feature type="region of interest" description="Disordered" evidence="1">
    <location>
        <begin position="124"/>
        <end position="156"/>
    </location>
</feature>
<protein>
    <submittedName>
        <fullName evidence="2">Muramoyltetrapeptide carboxypeptidase</fullName>
        <ecNumber evidence="2">3.4.17.13</ecNumber>
    </submittedName>
</protein>
<evidence type="ECO:0000256" key="1">
    <source>
        <dbReference type="SAM" id="MobiDB-lite"/>
    </source>
</evidence>
<evidence type="ECO:0000313" key="2">
    <source>
        <dbReference type="EMBL" id="CAA9509173.1"/>
    </source>
</evidence>
<dbReference type="AlphaFoldDB" id="A0A6J4SZG1"/>
<name>A0A6J4SZG1_9SPHN</name>
<feature type="non-terminal residue" evidence="2">
    <location>
        <position position="1"/>
    </location>
</feature>
<feature type="region of interest" description="Disordered" evidence="1">
    <location>
        <begin position="210"/>
        <end position="264"/>
    </location>
</feature>
<keyword evidence="2" id="KW-0378">Hydrolase</keyword>
<proteinExistence type="predicted"/>
<feature type="non-terminal residue" evidence="2">
    <location>
        <position position="264"/>
    </location>
</feature>
<reference evidence="2" key="1">
    <citation type="submission" date="2020-02" db="EMBL/GenBank/DDBJ databases">
        <authorList>
            <person name="Meier V. D."/>
        </authorList>
    </citation>
    <scope>NUCLEOTIDE SEQUENCE</scope>
    <source>
        <strain evidence="2">AVDCRST_MAG09</strain>
    </source>
</reference>
<dbReference type="GO" id="GO:0106415">
    <property type="term" value="F:muramoyltetrapeptide carboxypeptidase activity"/>
    <property type="evidence" value="ECO:0007669"/>
    <property type="project" value="UniProtKB-EC"/>
</dbReference>